<dbReference type="Pfam" id="PF26639">
    <property type="entry name" value="Het-6_barrel"/>
    <property type="match status" value="1"/>
</dbReference>
<keyword evidence="3" id="KW-1185">Reference proteome</keyword>
<feature type="domain" description="Heterokaryon incompatibility" evidence="1">
    <location>
        <begin position="58"/>
        <end position="240"/>
    </location>
</feature>
<dbReference type="Pfam" id="PF06985">
    <property type="entry name" value="HET"/>
    <property type="match status" value="1"/>
</dbReference>
<organism evidence="2 3">
    <name type="scientific">Drechmeria coniospora</name>
    <name type="common">Nematophagous fungus</name>
    <name type="synonym">Meria coniospora</name>
    <dbReference type="NCBI Taxonomy" id="98403"/>
    <lineage>
        <taxon>Eukaryota</taxon>
        <taxon>Fungi</taxon>
        <taxon>Dikarya</taxon>
        <taxon>Ascomycota</taxon>
        <taxon>Pezizomycotina</taxon>
        <taxon>Sordariomycetes</taxon>
        <taxon>Hypocreomycetidae</taxon>
        <taxon>Hypocreales</taxon>
        <taxon>Ophiocordycipitaceae</taxon>
        <taxon>Drechmeria</taxon>
    </lineage>
</organism>
<dbReference type="InParanoid" id="A0A151GGU8"/>
<dbReference type="PANTHER" id="PTHR24148:SF73">
    <property type="entry name" value="HET DOMAIN PROTEIN (AFU_ORTHOLOGUE AFUA_8G01020)"/>
    <property type="match status" value="1"/>
</dbReference>
<dbReference type="RefSeq" id="XP_040655680.1">
    <property type="nucleotide sequence ID" value="XM_040800647.1"/>
</dbReference>
<dbReference type="EMBL" id="LAYC01000002">
    <property type="protein sequence ID" value="KYK56328.1"/>
    <property type="molecule type" value="Genomic_DNA"/>
</dbReference>
<evidence type="ECO:0000313" key="3">
    <source>
        <dbReference type="Proteomes" id="UP000076580"/>
    </source>
</evidence>
<evidence type="ECO:0000313" key="2">
    <source>
        <dbReference type="EMBL" id="KYK56328.1"/>
    </source>
</evidence>
<proteinExistence type="predicted"/>
<reference evidence="2 3" key="1">
    <citation type="journal article" date="2016" name="Sci. Rep.">
        <title>Insights into Adaptations to a Near-Obligate Nematode Endoparasitic Lifestyle from the Finished Genome of Drechmeria coniospora.</title>
        <authorList>
            <person name="Zhang L."/>
            <person name="Zhou Z."/>
            <person name="Guo Q."/>
            <person name="Fokkens L."/>
            <person name="Miskei M."/>
            <person name="Pocsi I."/>
            <person name="Zhang W."/>
            <person name="Chen M."/>
            <person name="Wang L."/>
            <person name="Sun Y."/>
            <person name="Donzelli B.G."/>
            <person name="Gibson D.M."/>
            <person name="Nelson D.R."/>
            <person name="Luo J.G."/>
            <person name="Rep M."/>
            <person name="Liu H."/>
            <person name="Yang S."/>
            <person name="Wang J."/>
            <person name="Krasnoff S.B."/>
            <person name="Xu Y."/>
            <person name="Molnar I."/>
            <person name="Lin M."/>
        </authorList>
    </citation>
    <scope>NUCLEOTIDE SEQUENCE [LARGE SCALE GENOMIC DNA]</scope>
    <source>
        <strain evidence="2 3">ARSEF 6962</strain>
    </source>
</reference>
<accession>A0A151GGU8</accession>
<dbReference type="AlphaFoldDB" id="A0A151GGU8"/>
<dbReference type="InterPro" id="IPR010730">
    <property type="entry name" value="HET"/>
</dbReference>
<dbReference type="PANTHER" id="PTHR24148">
    <property type="entry name" value="ANKYRIN REPEAT DOMAIN-CONTAINING PROTEIN 39 HOMOLOG-RELATED"/>
    <property type="match status" value="1"/>
</dbReference>
<comment type="caution">
    <text evidence="2">The sequence shown here is derived from an EMBL/GenBank/DDBJ whole genome shotgun (WGS) entry which is preliminary data.</text>
</comment>
<gene>
    <name evidence="2" type="ORF">DCS_03326</name>
</gene>
<dbReference type="Proteomes" id="UP000076580">
    <property type="component" value="Chromosome 02"/>
</dbReference>
<name>A0A151GGU8_DRECN</name>
<protein>
    <submittedName>
        <fullName evidence="2">Heterokaryon incompatibility protein</fullName>
    </submittedName>
</protein>
<dbReference type="InterPro" id="IPR052895">
    <property type="entry name" value="HetReg/Transcr_Mod"/>
</dbReference>
<sequence>MSPFGASLREYRYAPLDAETRVFRLVKLLPPRPSLIPATWGTVRVELIEHHADSRVPYDALSYAWNVPPRLREPNRRIIVETEDGSWTLRIYRPLELALLHLGANDTTSRPIFIDQICIDQNNGPEKSHQVRCMRDIYSNCVRTVVWLGPSTTNSAEYFSYVQEITAEGVLSRVMNPNVAQFMHVFDAVMDSSLDINDAEREDRDDILGMLQRFGDRFPLDGFADVLDRDWFGRLWIIQEACLAPSVVFVCGSQALCFDCFRAGALFYNLHNTKWIRQRTGATSKHELTRRNALFEKKASLGRIFQERKTIHQSGTRQELYDLVLKYSVNGDQKKIGSSLPEDRIFGLLGLAAEDDQLRRRVRVRYGEDAVQIYSEVAALLLERYVDALLYNQFPKTTPGLPSWAPDWAMNLAVPVGYSERKTPVYSAGGPSTETRIRFDEASRRLTIRACTVDEITAVGERTCRAQPDVQIMQQIDYGRASMVFDEVSDFVEEAAASDDDGGRTARTISLRLCDSGLSYRHFSDKLGASAGCERLGALHDAISLLGRRLLRSDATVAAHRITRIYRTLGITPWYWIPPPEMDTLRICAQGPISASKVAWEALEDFVEDMVGMCVASTRIAWASWYVKLRRRYGKVTLKPDHDVLARVGLDPHVAMGQDMSVFTTNLLKNAGRRLYRTRRGLLGMGPAHMRRGDLVVVFHGGTMPHVLRDVGGLWQYVGEAYCDGIMDGEAMGKRHRDELYAGLTRTAALRC</sequence>
<evidence type="ECO:0000259" key="1">
    <source>
        <dbReference type="Pfam" id="PF06985"/>
    </source>
</evidence>
<dbReference type="GeneID" id="63715969"/>
<dbReference type="STRING" id="98403.A0A151GGU8"/>